<feature type="compositionally biased region" description="Polar residues" evidence="1">
    <location>
        <begin position="129"/>
        <end position="141"/>
    </location>
</feature>
<name>A0AAE0GV10_9CHLO</name>
<feature type="compositionally biased region" description="Polar residues" evidence="1">
    <location>
        <begin position="209"/>
        <end position="220"/>
    </location>
</feature>
<protein>
    <submittedName>
        <fullName evidence="2">Uncharacterized protein</fullName>
    </submittedName>
</protein>
<sequence length="391" mass="41620">MGGKSSKPSAVLEATPAQATPEKPAAAETSPVKIVVEEGKDDTIMTKGTNLPPSIGAVSEIIPAEDEERLDESKPAPPATDAHSPETVAEADQTVTPPVLDDSNLNLSMRDISVMGSPPAAQAEVVEDNSASLAEDSSSRISRPEEPKLDVIQSPLTTKQEENFSKEIEPNEPRSPRSPRSARHDYPDETEQALEYSGEQTGGIKAMQESLQNSKESIAPNSDAPRPETGASVRSGDSAGLDTELEALHSELNSQEAEERRRPFPDSSVLDEEEDLSLSADVSGRPIPGFDNARFRRANNPQGEVGVWLEDLETAGTQNDEPTVEPYVAAPKPSILASTAVSSGSGGSNRRKKRFDRTDEDLMDAIVQSAYEEGDGPPGQNGCSTPPSLSI</sequence>
<feature type="region of interest" description="Disordered" evidence="1">
    <location>
        <begin position="317"/>
        <end position="391"/>
    </location>
</feature>
<dbReference type="EMBL" id="LGRX02002203">
    <property type="protein sequence ID" value="KAK3284683.1"/>
    <property type="molecule type" value="Genomic_DNA"/>
</dbReference>
<dbReference type="Proteomes" id="UP001190700">
    <property type="component" value="Unassembled WGS sequence"/>
</dbReference>
<comment type="caution">
    <text evidence="2">The sequence shown here is derived from an EMBL/GenBank/DDBJ whole genome shotgun (WGS) entry which is preliminary data.</text>
</comment>
<evidence type="ECO:0000313" key="2">
    <source>
        <dbReference type="EMBL" id="KAK3284683.1"/>
    </source>
</evidence>
<dbReference type="AlphaFoldDB" id="A0AAE0GV10"/>
<reference evidence="2 3" key="1">
    <citation type="journal article" date="2015" name="Genome Biol. Evol.">
        <title>Comparative Genomics of a Bacterivorous Green Alga Reveals Evolutionary Causalities and Consequences of Phago-Mixotrophic Mode of Nutrition.</title>
        <authorList>
            <person name="Burns J.A."/>
            <person name="Paasch A."/>
            <person name="Narechania A."/>
            <person name="Kim E."/>
        </authorList>
    </citation>
    <scope>NUCLEOTIDE SEQUENCE [LARGE SCALE GENOMIC DNA]</scope>
    <source>
        <strain evidence="2 3">PLY_AMNH</strain>
    </source>
</reference>
<feature type="compositionally biased region" description="Basic and acidic residues" evidence="1">
    <location>
        <begin position="159"/>
        <end position="175"/>
    </location>
</feature>
<feature type="compositionally biased region" description="Polar residues" evidence="1">
    <location>
        <begin position="381"/>
        <end position="391"/>
    </location>
</feature>
<organism evidence="2 3">
    <name type="scientific">Cymbomonas tetramitiformis</name>
    <dbReference type="NCBI Taxonomy" id="36881"/>
    <lineage>
        <taxon>Eukaryota</taxon>
        <taxon>Viridiplantae</taxon>
        <taxon>Chlorophyta</taxon>
        <taxon>Pyramimonadophyceae</taxon>
        <taxon>Pyramimonadales</taxon>
        <taxon>Pyramimonadaceae</taxon>
        <taxon>Cymbomonas</taxon>
    </lineage>
</organism>
<feature type="region of interest" description="Disordered" evidence="1">
    <location>
        <begin position="1"/>
        <end position="302"/>
    </location>
</feature>
<proteinExistence type="predicted"/>
<accession>A0AAE0GV10</accession>
<keyword evidence="3" id="KW-1185">Reference proteome</keyword>
<feature type="compositionally biased region" description="Basic and acidic residues" evidence="1">
    <location>
        <begin position="35"/>
        <end position="44"/>
    </location>
</feature>
<gene>
    <name evidence="2" type="ORF">CYMTET_7681</name>
</gene>
<evidence type="ECO:0000256" key="1">
    <source>
        <dbReference type="SAM" id="MobiDB-lite"/>
    </source>
</evidence>
<evidence type="ECO:0000313" key="3">
    <source>
        <dbReference type="Proteomes" id="UP001190700"/>
    </source>
</evidence>